<dbReference type="KEGG" id="pzu:PHZ_c0185"/>
<keyword evidence="12" id="KW-1185">Reference proteome</keyword>
<dbReference type="eggNOG" id="COG0463">
    <property type="taxonomic scope" value="Bacteria"/>
</dbReference>
<keyword evidence="2" id="KW-1003">Cell membrane</keyword>
<evidence type="ECO:0000259" key="10">
    <source>
        <dbReference type="Pfam" id="PF00535"/>
    </source>
</evidence>
<evidence type="ECO:0000256" key="5">
    <source>
        <dbReference type="ARBA" id="ARBA00022692"/>
    </source>
</evidence>
<evidence type="ECO:0000256" key="9">
    <source>
        <dbReference type="SAM" id="Phobius"/>
    </source>
</evidence>
<feature type="transmembrane region" description="Helical" evidence="9">
    <location>
        <begin position="235"/>
        <end position="262"/>
    </location>
</feature>
<dbReference type="CDD" id="cd04187">
    <property type="entry name" value="DPM1_like_bac"/>
    <property type="match status" value="1"/>
</dbReference>
<keyword evidence="3" id="KW-0328">Glycosyltransferase</keyword>
<keyword evidence="7 9" id="KW-0472">Membrane</keyword>
<evidence type="ECO:0000313" key="11">
    <source>
        <dbReference type="EMBL" id="ACG76599.1"/>
    </source>
</evidence>
<feature type="domain" description="Glycosyltransferase 2-like" evidence="10">
    <location>
        <begin position="11"/>
        <end position="173"/>
    </location>
</feature>
<evidence type="ECO:0000256" key="4">
    <source>
        <dbReference type="ARBA" id="ARBA00022679"/>
    </source>
</evidence>
<evidence type="ECO:0000313" key="12">
    <source>
        <dbReference type="Proteomes" id="UP000001868"/>
    </source>
</evidence>
<dbReference type="Gene3D" id="3.90.550.10">
    <property type="entry name" value="Spore Coat Polysaccharide Biosynthesis Protein SpsA, Chain A"/>
    <property type="match status" value="1"/>
</dbReference>
<dbReference type="InterPro" id="IPR050256">
    <property type="entry name" value="Glycosyltransferase_2"/>
</dbReference>
<dbReference type="Pfam" id="PF00535">
    <property type="entry name" value="Glycos_transf_2"/>
    <property type="match status" value="1"/>
</dbReference>
<comment type="similarity">
    <text evidence="8">Belongs to the glycosyltransferase 2 family. GtrB subfamily.</text>
</comment>
<evidence type="ECO:0000256" key="6">
    <source>
        <dbReference type="ARBA" id="ARBA00022989"/>
    </source>
</evidence>
<keyword evidence="5 9" id="KW-0812">Transmembrane</keyword>
<dbReference type="FunFam" id="3.90.550.10:FF:000079">
    <property type="entry name" value="Probable glycosyl transferase"/>
    <property type="match status" value="1"/>
</dbReference>
<dbReference type="InterPro" id="IPR001173">
    <property type="entry name" value="Glyco_trans_2-like"/>
</dbReference>
<dbReference type="PANTHER" id="PTHR48090:SF1">
    <property type="entry name" value="PROPHAGE BACTOPRENOL GLUCOSYL TRANSFERASE HOMOLOG"/>
    <property type="match status" value="1"/>
</dbReference>
<protein>
    <submittedName>
        <fullName evidence="11">Glycosyl transferase family protein</fullName>
    </submittedName>
</protein>
<dbReference type="AlphaFoldDB" id="B4RCK0"/>
<dbReference type="EMBL" id="CP000747">
    <property type="protein sequence ID" value="ACG76599.1"/>
    <property type="molecule type" value="Genomic_DNA"/>
</dbReference>
<accession>B4RCK0</accession>
<evidence type="ECO:0000256" key="2">
    <source>
        <dbReference type="ARBA" id="ARBA00022475"/>
    </source>
</evidence>
<dbReference type="InterPro" id="IPR029044">
    <property type="entry name" value="Nucleotide-diphossugar_trans"/>
</dbReference>
<feature type="transmembrane region" description="Helical" evidence="9">
    <location>
        <begin position="268"/>
        <end position="293"/>
    </location>
</feature>
<dbReference type="GO" id="GO:0005886">
    <property type="term" value="C:plasma membrane"/>
    <property type="evidence" value="ECO:0007669"/>
    <property type="project" value="UniProtKB-SubCell"/>
</dbReference>
<reference evidence="11 12" key="1">
    <citation type="journal article" date="2008" name="BMC Genomics">
        <title>Complete genome of Phenylobacterium zucineum - a novel facultative intracellular bacterium isolated from human erythroleukemia cell line K562.</title>
        <authorList>
            <person name="Luo Y."/>
            <person name="Xu X."/>
            <person name="Ding Z."/>
            <person name="Liu Z."/>
            <person name="Zhang B."/>
            <person name="Yan Z."/>
            <person name="Sun J."/>
            <person name="Hu S."/>
            <person name="Hu X."/>
        </authorList>
    </citation>
    <scope>NUCLEOTIDE SEQUENCE [LARGE SCALE GENOMIC DNA]</scope>
    <source>
        <strain evidence="11 12">HLK1</strain>
    </source>
</reference>
<proteinExistence type="inferred from homology"/>
<comment type="subcellular location">
    <subcellularLocation>
        <location evidence="1">Cell membrane</location>
        <topology evidence="1">Multi-pass membrane protein</topology>
    </subcellularLocation>
</comment>
<dbReference type="Proteomes" id="UP000001868">
    <property type="component" value="Chromosome"/>
</dbReference>
<gene>
    <name evidence="11" type="ordered locus">PHZ_c0185</name>
</gene>
<organism evidence="11 12">
    <name type="scientific">Phenylobacterium zucineum (strain HLK1)</name>
    <dbReference type="NCBI Taxonomy" id="450851"/>
    <lineage>
        <taxon>Bacteria</taxon>
        <taxon>Pseudomonadati</taxon>
        <taxon>Pseudomonadota</taxon>
        <taxon>Alphaproteobacteria</taxon>
        <taxon>Caulobacterales</taxon>
        <taxon>Caulobacteraceae</taxon>
        <taxon>Phenylobacterium</taxon>
    </lineage>
</organism>
<keyword evidence="6 9" id="KW-1133">Transmembrane helix</keyword>
<dbReference type="CAZy" id="GT2">
    <property type="family name" value="Glycosyltransferase Family 2"/>
</dbReference>
<evidence type="ECO:0000256" key="3">
    <source>
        <dbReference type="ARBA" id="ARBA00022676"/>
    </source>
</evidence>
<sequence>MIRSRQGKRLSLVTPMHDEAPALDAFFARVDAAAAGLGVELEIVCVDDGSRDDTYERLAARAAADPRIRLIGLSRNFGKEAALTAGLDAASGDMVVPIDADLQDPPELIAEFLALWEQGYDVVYGVRADRASDSAAKRVTAGAFYRVFNLVSDHPIPASAGDFRLMDRQVVEALKRLPERNRFMKGLFAWVGFRQVGVPYVRPPRSAGTSSWGWLKLWRFAVDGITAFTTAPLRVWSVVGVLAALAAILFGLVIIVRVLVIGRDVPGYASLMVVLLFGFALQMIALGVLGEYVGRMYEEVKRRPIYMVRRKAGFGDEPGFGDKP</sequence>
<dbReference type="STRING" id="450851.PHZ_c0185"/>
<dbReference type="SUPFAM" id="SSF53448">
    <property type="entry name" value="Nucleotide-diphospho-sugar transferases"/>
    <property type="match status" value="1"/>
</dbReference>
<evidence type="ECO:0000256" key="1">
    <source>
        <dbReference type="ARBA" id="ARBA00004651"/>
    </source>
</evidence>
<dbReference type="RefSeq" id="WP_012520747.1">
    <property type="nucleotide sequence ID" value="NC_011144.1"/>
</dbReference>
<dbReference type="HOGENOM" id="CLU_033536_0_1_5"/>
<dbReference type="GO" id="GO:0016757">
    <property type="term" value="F:glycosyltransferase activity"/>
    <property type="evidence" value="ECO:0007669"/>
    <property type="project" value="UniProtKB-KW"/>
</dbReference>
<evidence type="ECO:0000256" key="8">
    <source>
        <dbReference type="ARBA" id="ARBA00038152"/>
    </source>
</evidence>
<name>B4RCK0_PHEZH</name>
<evidence type="ECO:0000256" key="7">
    <source>
        <dbReference type="ARBA" id="ARBA00023136"/>
    </source>
</evidence>
<keyword evidence="4 11" id="KW-0808">Transferase</keyword>
<dbReference type="PANTHER" id="PTHR48090">
    <property type="entry name" value="UNDECAPRENYL-PHOSPHATE 4-DEOXY-4-FORMAMIDO-L-ARABINOSE TRANSFERASE-RELATED"/>
    <property type="match status" value="1"/>
</dbReference>